<dbReference type="EMBL" id="QKYN01000053">
    <property type="protein sequence ID" value="RAG85044.1"/>
    <property type="molecule type" value="Genomic_DNA"/>
</dbReference>
<dbReference type="OrthoDB" id="3543128at2"/>
<keyword evidence="2" id="KW-1185">Reference proteome</keyword>
<dbReference type="AlphaFoldDB" id="A0A2X0IIV6"/>
<name>A0A2X0IIV6_9ACTN</name>
<accession>A0A2X0IIV6</accession>
<organism evidence="1 2">
    <name type="scientific">Streptacidiphilus pinicola</name>
    <dbReference type="NCBI Taxonomy" id="2219663"/>
    <lineage>
        <taxon>Bacteria</taxon>
        <taxon>Bacillati</taxon>
        <taxon>Actinomycetota</taxon>
        <taxon>Actinomycetes</taxon>
        <taxon>Kitasatosporales</taxon>
        <taxon>Streptomycetaceae</taxon>
        <taxon>Streptacidiphilus</taxon>
    </lineage>
</organism>
<reference evidence="1 2" key="1">
    <citation type="submission" date="2018-06" db="EMBL/GenBank/DDBJ databases">
        <title>Streptacidiphilus pinicola sp. nov., isolated from pine grove soil.</title>
        <authorList>
            <person name="Roh S.G."/>
            <person name="Park S."/>
            <person name="Kim M.-K."/>
            <person name="Yun B.-R."/>
            <person name="Park J."/>
            <person name="Kim M.J."/>
            <person name="Kim Y.S."/>
            <person name="Kim S.B."/>
        </authorList>
    </citation>
    <scope>NUCLEOTIDE SEQUENCE [LARGE SCALE GENOMIC DNA]</scope>
    <source>
        <strain evidence="1 2">MMS16-CNU450</strain>
    </source>
</reference>
<gene>
    <name evidence="1" type="ORF">DN069_13880</name>
</gene>
<comment type="caution">
    <text evidence="1">The sequence shown here is derived from an EMBL/GenBank/DDBJ whole genome shotgun (WGS) entry which is preliminary data.</text>
</comment>
<proteinExistence type="predicted"/>
<evidence type="ECO:0000313" key="2">
    <source>
        <dbReference type="Proteomes" id="UP000248889"/>
    </source>
</evidence>
<dbReference type="Proteomes" id="UP000248889">
    <property type="component" value="Unassembled WGS sequence"/>
</dbReference>
<sequence length="87" mass="9628">MHMITLHLSGPAGEQPDPDQLAQAMWAQAETTDRVEHLRIRSHPGRVDVVAFLLADEAEAARARARELGRRTITGTAWLAGWSLEDT</sequence>
<evidence type="ECO:0000313" key="1">
    <source>
        <dbReference type="EMBL" id="RAG85044.1"/>
    </source>
</evidence>
<dbReference type="RefSeq" id="WP_111501265.1">
    <property type="nucleotide sequence ID" value="NZ_QKYN01000053.1"/>
</dbReference>
<protein>
    <submittedName>
        <fullName evidence="1">Uncharacterized protein</fullName>
    </submittedName>
</protein>